<dbReference type="AlphaFoldDB" id="X1CDC5"/>
<dbReference type="EMBL" id="BART01022266">
    <property type="protein sequence ID" value="GAG94263.1"/>
    <property type="molecule type" value="Genomic_DNA"/>
</dbReference>
<accession>X1CDC5</accession>
<reference evidence="1" key="1">
    <citation type="journal article" date="2014" name="Front. Microbiol.">
        <title>High frequency of phylogenetically diverse reductive dehalogenase-homologous genes in deep subseafloor sedimentary metagenomes.</title>
        <authorList>
            <person name="Kawai M."/>
            <person name="Futagami T."/>
            <person name="Toyoda A."/>
            <person name="Takaki Y."/>
            <person name="Nishi S."/>
            <person name="Hori S."/>
            <person name="Arai W."/>
            <person name="Tsubouchi T."/>
            <person name="Morono Y."/>
            <person name="Uchiyama I."/>
            <person name="Ito T."/>
            <person name="Fujiyama A."/>
            <person name="Inagaki F."/>
            <person name="Takami H."/>
        </authorList>
    </citation>
    <scope>NUCLEOTIDE SEQUENCE</scope>
    <source>
        <strain evidence="1">Expedition CK06-06</strain>
    </source>
</reference>
<comment type="caution">
    <text evidence="1">The sequence shown here is derived from an EMBL/GenBank/DDBJ whole genome shotgun (WGS) entry which is preliminary data.</text>
</comment>
<proteinExistence type="predicted"/>
<gene>
    <name evidence="1" type="ORF">S01H4_40808</name>
</gene>
<name>X1CDC5_9ZZZZ</name>
<protein>
    <submittedName>
        <fullName evidence="1">Uncharacterized protein</fullName>
    </submittedName>
</protein>
<evidence type="ECO:0000313" key="1">
    <source>
        <dbReference type="EMBL" id="GAG94263.1"/>
    </source>
</evidence>
<feature type="non-terminal residue" evidence="1">
    <location>
        <position position="84"/>
    </location>
</feature>
<organism evidence="1">
    <name type="scientific">marine sediment metagenome</name>
    <dbReference type="NCBI Taxonomy" id="412755"/>
    <lineage>
        <taxon>unclassified sequences</taxon>
        <taxon>metagenomes</taxon>
        <taxon>ecological metagenomes</taxon>
    </lineage>
</organism>
<sequence>MEAVTQYMLKTEMKHTTSNNVRDMTLDQKVALGFTALQEANRDDIPIKKAVMDNLRKEMPVSISDVTNLDIAHLTELMLHVPHW</sequence>